<reference evidence="3 4" key="1">
    <citation type="submission" date="2013-05" db="EMBL/GenBank/DDBJ databases">
        <title>The Genome Sequence of Actinomyces europaeus ACS-120-V-COL10B.</title>
        <authorList>
            <consortium name="The Broad Institute Genomics Platform"/>
            <person name="Earl A."/>
            <person name="Ward D."/>
            <person name="Feldgarden M."/>
            <person name="Gevers D."/>
            <person name="Saerens B."/>
            <person name="Vaneechoutte M."/>
            <person name="Walker B."/>
            <person name="Young S."/>
            <person name="Zeng Q."/>
            <person name="Gargeya S."/>
            <person name="Fitzgerald M."/>
            <person name="Haas B."/>
            <person name="Abouelleil A."/>
            <person name="Allen A.W."/>
            <person name="Alvarado L."/>
            <person name="Arachchi H.M."/>
            <person name="Berlin A.M."/>
            <person name="Chapman S.B."/>
            <person name="Gainer-Dewar J."/>
            <person name="Goldberg J."/>
            <person name="Griggs A."/>
            <person name="Gujja S."/>
            <person name="Hansen M."/>
            <person name="Howarth C."/>
            <person name="Imamovic A."/>
            <person name="Ireland A."/>
            <person name="Larimer J."/>
            <person name="McCowan C."/>
            <person name="Murphy C."/>
            <person name="Pearson M."/>
            <person name="Poon T.W."/>
            <person name="Priest M."/>
            <person name="Roberts A."/>
            <person name="Saif S."/>
            <person name="Shea T."/>
            <person name="Sisk P."/>
            <person name="Sykes S."/>
            <person name="Wortman J."/>
            <person name="Nusbaum C."/>
            <person name="Birren B."/>
        </authorList>
    </citation>
    <scope>NUCLEOTIDE SEQUENCE [LARGE SCALE GENOMIC DNA]</scope>
    <source>
        <strain evidence="3 4">ACS-120-V-Col10b</strain>
    </source>
</reference>
<dbReference type="GO" id="GO:0005524">
    <property type="term" value="F:ATP binding"/>
    <property type="evidence" value="ECO:0007669"/>
    <property type="project" value="InterPro"/>
</dbReference>
<sequence length="519" mass="55405">MRPILVRTHAVAWSGITAHIIAVETHVGSGLVSFNLVGMPDASVRESRDRVRAALQSCGVDWFEHRVTVNLSPAGIPKAGSAFDLAIAVGLLAARGVVSPKAVDGAVFMAELGLDGSLRPIRGVLPAVVGARRQGMAQVVVAEDSLAEARLLSGVEVLGFSHLRDLVAHFGGRLPEGLPALISREAPPLQPEVACAHDEVDLADVRGQAFATEGLVLAAAGGHHLLLVGEPGAGKTMLAKRLPTILPPLDDEDAIEVTAIHSICGTFDPSRGLMRTPPIEAPHHSATMAAIIGGGTGIPRPGAISRAHAGVLVLDEAAEFAPQVLDAMRQPLESGVVNLHRARHHVEYPARFQLVLASNPCPCGHAISRRKSCMCSSLQRRRYMSRLSGPLLDRMDIQVPMMTPSAAELSDPPAYTSADARRLVEQARQRARERWRGTPWTMNAHVPSRLLHDPKYGIEPAVYRGVERAIEDGTLSLRGADRVLRLALTIADVRGARRVGLSELVSSLKFRNGVDDANS</sequence>
<gene>
    <name evidence="3" type="ORF">HMPREF9238_01679</name>
</gene>
<proteinExistence type="inferred from homology"/>
<dbReference type="AlphaFoldDB" id="A0A9W5RCU2"/>
<dbReference type="EMBL" id="AGWN01000005">
    <property type="protein sequence ID" value="EPD29363.1"/>
    <property type="molecule type" value="Genomic_DNA"/>
</dbReference>
<accession>A0A9W5RCU2</accession>
<dbReference type="SUPFAM" id="SSF52540">
    <property type="entry name" value="P-loop containing nucleoside triphosphate hydrolases"/>
    <property type="match status" value="1"/>
</dbReference>
<feature type="domain" description="AAA+ ATPase" evidence="2">
    <location>
        <begin position="221"/>
        <end position="352"/>
    </location>
</feature>
<evidence type="ECO:0000259" key="2">
    <source>
        <dbReference type="SMART" id="SM00382"/>
    </source>
</evidence>
<dbReference type="InterPro" id="IPR027417">
    <property type="entry name" value="P-loop_NTPase"/>
</dbReference>
<dbReference type="Pfam" id="PF13335">
    <property type="entry name" value="Mg_chelatase_C"/>
    <property type="match status" value="1"/>
</dbReference>
<keyword evidence="4" id="KW-1185">Reference proteome</keyword>
<dbReference type="InterPro" id="IPR014721">
    <property type="entry name" value="Ribsml_uS5_D2-typ_fold_subgr"/>
</dbReference>
<evidence type="ECO:0000256" key="1">
    <source>
        <dbReference type="ARBA" id="ARBA00006354"/>
    </source>
</evidence>
<dbReference type="InterPro" id="IPR020568">
    <property type="entry name" value="Ribosomal_Su5_D2-typ_SF"/>
</dbReference>
<dbReference type="InterPro" id="IPR045006">
    <property type="entry name" value="CHLI-like"/>
</dbReference>
<protein>
    <submittedName>
        <fullName evidence="3">Mg chelatase-like protein</fullName>
    </submittedName>
</protein>
<dbReference type="InterPro" id="IPR004482">
    <property type="entry name" value="Mg_chelat-rel"/>
</dbReference>
<dbReference type="InterPro" id="IPR025158">
    <property type="entry name" value="Mg_chelat-rel_C"/>
</dbReference>
<dbReference type="RefSeq" id="WP_016444996.1">
    <property type="nucleotide sequence ID" value="NZ_KE150268.1"/>
</dbReference>
<dbReference type="Pfam" id="PF01078">
    <property type="entry name" value="Mg_chelatase"/>
    <property type="match status" value="1"/>
</dbReference>
<name>A0A9W5RCU2_9ACTO</name>
<dbReference type="PANTHER" id="PTHR32039">
    <property type="entry name" value="MAGNESIUM-CHELATASE SUBUNIT CHLI"/>
    <property type="match status" value="1"/>
</dbReference>
<comment type="caution">
    <text evidence="3">The sequence shown here is derived from an EMBL/GenBank/DDBJ whole genome shotgun (WGS) entry which is preliminary data.</text>
</comment>
<dbReference type="InterPro" id="IPR003593">
    <property type="entry name" value="AAA+_ATPase"/>
</dbReference>
<dbReference type="Gene3D" id="3.30.230.10">
    <property type="match status" value="1"/>
</dbReference>
<dbReference type="InterPro" id="IPR000523">
    <property type="entry name" value="Mg_chelatse_chII-like_cat_dom"/>
</dbReference>
<dbReference type="Pfam" id="PF13541">
    <property type="entry name" value="ChlI"/>
    <property type="match status" value="1"/>
</dbReference>
<dbReference type="SMART" id="SM00382">
    <property type="entry name" value="AAA"/>
    <property type="match status" value="1"/>
</dbReference>
<dbReference type="PANTHER" id="PTHR32039:SF7">
    <property type="entry name" value="COMPETENCE PROTEIN COMM"/>
    <property type="match status" value="1"/>
</dbReference>
<dbReference type="NCBIfam" id="TIGR00368">
    <property type="entry name" value="YifB family Mg chelatase-like AAA ATPase"/>
    <property type="match status" value="1"/>
</dbReference>
<evidence type="ECO:0000313" key="3">
    <source>
        <dbReference type="EMBL" id="EPD29363.1"/>
    </source>
</evidence>
<dbReference type="SUPFAM" id="SSF54211">
    <property type="entry name" value="Ribosomal protein S5 domain 2-like"/>
    <property type="match status" value="1"/>
</dbReference>
<evidence type="ECO:0000313" key="4">
    <source>
        <dbReference type="Proteomes" id="UP000014387"/>
    </source>
</evidence>
<comment type="similarity">
    <text evidence="1">Belongs to the Mg-chelatase subunits D/I family. ComM subfamily.</text>
</comment>
<organism evidence="3 4">
    <name type="scientific">Gleimia europaea ACS-120-V-Col10b</name>
    <dbReference type="NCBI Taxonomy" id="883069"/>
    <lineage>
        <taxon>Bacteria</taxon>
        <taxon>Bacillati</taxon>
        <taxon>Actinomycetota</taxon>
        <taxon>Actinomycetes</taxon>
        <taxon>Actinomycetales</taxon>
        <taxon>Actinomycetaceae</taxon>
        <taxon>Gleimia</taxon>
    </lineage>
</organism>
<dbReference type="OrthoDB" id="9813147at2"/>
<dbReference type="Gene3D" id="3.40.50.300">
    <property type="entry name" value="P-loop containing nucleotide triphosphate hydrolases"/>
    <property type="match status" value="1"/>
</dbReference>
<dbReference type="Proteomes" id="UP000014387">
    <property type="component" value="Unassembled WGS sequence"/>
</dbReference>